<dbReference type="OrthoDB" id="2157530at2759"/>
<feature type="domain" description="Heterokaryon incompatibility" evidence="1">
    <location>
        <begin position="46"/>
        <end position="194"/>
    </location>
</feature>
<dbReference type="InterPro" id="IPR010730">
    <property type="entry name" value="HET"/>
</dbReference>
<dbReference type="InterPro" id="IPR052895">
    <property type="entry name" value="HetReg/Transcr_Mod"/>
</dbReference>
<dbReference type="Proteomes" id="UP000700596">
    <property type="component" value="Unassembled WGS sequence"/>
</dbReference>
<dbReference type="PANTHER" id="PTHR24148:SF64">
    <property type="entry name" value="HETEROKARYON INCOMPATIBILITY DOMAIN-CONTAINING PROTEIN"/>
    <property type="match status" value="1"/>
</dbReference>
<name>A0A9P9IR52_9PLEO</name>
<evidence type="ECO:0000313" key="3">
    <source>
        <dbReference type="Proteomes" id="UP000700596"/>
    </source>
</evidence>
<evidence type="ECO:0000313" key="2">
    <source>
        <dbReference type="EMBL" id="KAH7130112.1"/>
    </source>
</evidence>
<accession>A0A9P9IR52</accession>
<organism evidence="2 3">
    <name type="scientific">Dendryphion nanum</name>
    <dbReference type="NCBI Taxonomy" id="256645"/>
    <lineage>
        <taxon>Eukaryota</taxon>
        <taxon>Fungi</taxon>
        <taxon>Dikarya</taxon>
        <taxon>Ascomycota</taxon>
        <taxon>Pezizomycotina</taxon>
        <taxon>Dothideomycetes</taxon>
        <taxon>Pleosporomycetidae</taxon>
        <taxon>Pleosporales</taxon>
        <taxon>Torulaceae</taxon>
        <taxon>Dendryphion</taxon>
    </lineage>
</organism>
<evidence type="ECO:0000259" key="1">
    <source>
        <dbReference type="Pfam" id="PF06985"/>
    </source>
</evidence>
<comment type="caution">
    <text evidence="2">The sequence shown here is derived from an EMBL/GenBank/DDBJ whole genome shotgun (WGS) entry which is preliminary data.</text>
</comment>
<gene>
    <name evidence="2" type="ORF">B0J11DRAFT_482411</name>
</gene>
<protein>
    <submittedName>
        <fullName evidence="2">Heterokaryon incompatibility protein-domain-containing protein</fullName>
    </submittedName>
</protein>
<dbReference type="PANTHER" id="PTHR24148">
    <property type="entry name" value="ANKYRIN REPEAT DOMAIN-CONTAINING PROTEIN 39 HOMOLOG-RELATED"/>
    <property type="match status" value="1"/>
</dbReference>
<dbReference type="Pfam" id="PF06985">
    <property type="entry name" value="HET"/>
    <property type="match status" value="1"/>
</dbReference>
<proteinExistence type="predicted"/>
<dbReference type="EMBL" id="JAGMWT010000004">
    <property type="protein sequence ID" value="KAH7130112.1"/>
    <property type="molecule type" value="Genomic_DNA"/>
</dbReference>
<sequence>MTSAPSIYHTLGHQRSIRLLRIHPGKDEKRMVVDLDEFNLDSDVQYTALSYVWGNSSPPSQITCNGHCAPVTRNLWDVLSCLREKNFGSLLWVDAICINQQDRQEKSTQVSMMRDIYKRAAKVVFWLGRQEQYDKNAVELMNIFNARHKFLSDVESLRGKSLNEIGLPLNHHGWIGWASILSRPWFGRVWIVQEFLNATQSVFMSGALEIPSNLLIWFAYAAGAAASMGSAIALCSAQIFSNRRFALRLFGLGLDLYIRATTEDPDTRIVDLWTRSQLLEATDPRDRVFALLSTQTAVNMDIVDYNKDVVSVYKEIARIALFLPVPRTYWYSTTPKVPKHGPATDTMERTSRFLACKTASLHSPTLPSWVPDWRPVDFLFVPLTRFFPGTAWFTHKYSHAIVDGPTLTISGYVQDRPKIIVESTPYPRLGDSDNSKAQLRPKRILNWQIMCYLLAKGYCPHLNGNKFLEAFCRAMAFNALPNRVAAPGAQYIEGFRALHENLGNSPTEEVNCRLNLPRSRNAVEHDVVYESVVTELAAGRKFAITRGGDMAWVPTTTTLNDRICFLAGCAVPFVIRPRGKSFDLLGDCYLHSMMTNDSIVLNSQPQLLEFR</sequence>
<keyword evidence="3" id="KW-1185">Reference proteome</keyword>
<dbReference type="AlphaFoldDB" id="A0A9P9IR52"/>
<reference evidence="2" key="1">
    <citation type="journal article" date="2021" name="Nat. Commun.">
        <title>Genetic determinants of endophytism in the Arabidopsis root mycobiome.</title>
        <authorList>
            <person name="Mesny F."/>
            <person name="Miyauchi S."/>
            <person name="Thiergart T."/>
            <person name="Pickel B."/>
            <person name="Atanasova L."/>
            <person name="Karlsson M."/>
            <person name="Huettel B."/>
            <person name="Barry K.W."/>
            <person name="Haridas S."/>
            <person name="Chen C."/>
            <person name="Bauer D."/>
            <person name="Andreopoulos W."/>
            <person name="Pangilinan J."/>
            <person name="LaButti K."/>
            <person name="Riley R."/>
            <person name="Lipzen A."/>
            <person name="Clum A."/>
            <person name="Drula E."/>
            <person name="Henrissat B."/>
            <person name="Kohler A."/>
            <person name="Grigoriev I.V."/>
            <person name="Martin F.M."/>
            <person name="Hacquard S."/>
        </authorList>
    </citation>
    <scope>NUCLEOTIDE SEQUENCE</scope>
    <source>
        <strain evidence="2">MPI-CAGE-CH-0243</strain>
    </source>
</reference>